<sequence length="317" mass="36095">MDPLLRNVRYGTAITPYFRKCMLAELPGMSFSSLNANPFADVELFPDFRVSRSGELPVKQGYPSVTYINQCVQPKEALYKWQCAKYAQMGANFKQWNLDLMSAGSRTHKEIEKLLKEFHKTGKIEKSDDEIINAVTNPKVKIQESVQSYLKSILPFLRMNLVHHPNMAVERSVAHHGLFYTGKFDAICSLGDEGLMLVDWKTVNIDSAKAEANVTDIDLFDYPAQLAAYVGGVNADPNFEDLGVITKAAVVLMYETQRPAEMIIYEGVELQKHWTNWLESLNKYWWTMKNFEGDTVQFVYNPHAPKKVFGIRDSSES</sequence>
<dbReference type="InterPro" id="IPR011604">
    <property type="entry name" value="PDDEXK-like_dom_sf"/>
</dbReference>
<protein>
    <recommendedName>
        <fullName evidence="3">PD-(D/E)XK endonuclease-like domain-containing protein</fullName>
    </recommendedName>
</protein>
<dbReference type="GO" id="GO:0008297">
    <property type="term" value="F:single-stranded DNA exodeoxyribonuclease activity"/>
    <property type="evidence" value="ECO:0007669"/>
    <property type="project" value="TreeGrafter"/>
</dbReference>
<dbReference type="Proteomes" id="UP001175271">
    <property type="component" value="Unassembled WGS sequence"/>
</dbReference>
<evidence type="ECO:0000313" key="1">
    <source>
        <dbReference type="EMBL" id="KAK0413160.1"/>
    </source>
</evidence>
<evidence type="ECO:0000313" key="2">
    <source>
        <dbReference type="Proteomes" id="UP001175271"/>
    </source>
</evidence>
<dbReference type="EMBL" id="JAUCMV010000003">
    <property type="protein sequence ID" value="KAK0413160.1"/>
    <property type="molecule type" value="Genomic_DNA"/>
</dbReference>
<dbReference type="GO" id="GO:0005739">
    <property type="term" value="C:mitochondrion"/>
    <property type="evidence" value="ECO:0007669"/>
    <property type="project" value="TreeGrafter"/>
</dbReference>
<proteinExistence type="predicted"/>
<dbReference type="PANTHER" id="PTHR31340:SF3">
    <property type="entry name" value="MITOCHONDRIAL GENOME MAINTENANCE EXONUCLEASE 1"/>
    <property type="match status" value="1"/>
</dbReference>
<dbReference type="PANTHER" id="PTHR31340">
    <property type="entry name" value="MITOCHONDRIAL GENOME MAINTENANCE EXONUCLEASE 1"/>
    <property type="match status" value="1"/>
</dbReference>
<name>A0AA39HXB3_9BILA</name>
<dbReference type="AlphaFoldDB" id="A0AA39HXB3"/>
<organism evidence="1 2">
    <name type="scientific">Steinernema hermaphroditum</name>
    <dbReference type="NCBI Taxonomy" id="289476"/>
    <lineage>
        <taxon>Eukaryota</taxon>
        <taxon>Metazoa</taxon>
        <taxon>Ecdysozoa</taxon>
        <taxon>Nematoda</taxon>
        <taxon>Chromadorea</taxon>
        <taxon>Rhabditida</taxon>
        <taxon>Tylenchina</taxon>
        <taxon>Panagrolaimomorpha</taxon>
        <taxon>Strongyloidoidea</taxon>
        <taxon>Steinernematidae</taxon>
        <taxon>Steinernema</taxon>
    </lineage>
</organism>
<comment type="caution">
    <text evidence="1">The sequence shown here is derived from an EMBL/GenBank/DDBJ whole genome shotgun (WGS) entry which is preliminary data.</text>
</comment>
<gene>
    <name evidence="1" type="ORF">QR680_006633</name>
</gene>
<reference evidence="1" key="1">
    <citation type="submission" date="2023-06" db="EMBL/GenBank/DDBJ databases">
        <title>Genomic analysis of the entomopathogenic nematode Steinernema hermaphroditum.</title>
        <authorList>
            <person name="Schwarz E.M."/>
            <person name="Heppert J.K."/>
            <person name="Baniya A."/>
            <person name="Schwartz H.T."/>
            <person name="Tan C.-H."/>
            <person name="Antoshechkin I."/>
            <person name="Sternberg P.W."/>
            <person name="Goodrich-Blair H."/>
            <person name="Dillman A.R."/>
        </authorList>
    </citation>
    <scope>NUCLEOTIDE SEQUENCE</scope>
    <source>
        <strain evidence="1">PS9179</strain>
        <tissue evidence="1">Whole animal</tissue>
    </source>
</reference>
<accession>A0AA39HXB3</accession>
<evidence type="ECO:0008006" key="3">
    <source>
        <dbReference type="Google" id="ProtNLM"/>
    </source>
</evidence>
<keyword evidence="2" id="KW-1185">Reference proteome</keyword>
<dbReference type="Gene3D" id="3.90.320.10">
    <property type="match status" value="1"/>
</dbReference>
<dbReference type="GO" id="GO:0006264">
    <property type="term" value="P:mitochondrial DNA replication"/>
    <property type="evidence" value="ECO:0007669"/>
    <property type="project" value="TreeGrafter"/>
</dbReference>